<dbReference type="Gene3D" id="3.40.50.2020">
    <property type="match status" value="1"/>
</dbReference>
<keyword evidence="1" id="KW-0808">Transferase</keyword>
<dbReference type="SUPFAM" id="SSF53271">
    <property type="entry name" value="PRTase-like"/>
    <property type="match status" value="1"/>
</dbReference>
<dbReference type="EMBL" id="MT952844">
    <property type="protein sequence ID" value="QOI66870.1"/>
    <property type="molecule type" value="Genomic_DNA"/>
</dbReference>
<accession>A0A7L8ZE33</accession>
<dbReference type="GO" id="GO:0016740">
    <property type="term" value="F:transferase activity"/>
    <property type="evidence" value="ECO:0007669"/>
    <property type="project" value="UniProtKB-KW"/>
</dbReference>
<organism evidence="1 2">
    <name type="scientific">Gordonia phage Bosnia</name>
    <dbReference type="NCBI Taxonomy" id="2776839"/>
    <lineage>
        <taxon>Viruses</taxon>
        <taxon>Duplodnaviria</taxon>
        <taxon>Heunggongvirae</taxon>
        <taxon>Uroviricota</taxon>
        <taxon>Caudoviricetes</taxon>
        <taxon>Nymbaxtervirinae</taxon>
        <taxon>Nymphadoravirus</taxon>
        <taxon>Nymphadoravirus bosnia</taxon>
    </lineage>
</organism>
<dbReference type="KEGG" id="vg:77928650"/>
<evidence type="ECO:0000313" key="1">
    <source>
        <dbReference type="EMBL" id="QOI66870.1"/>
    </source>
</evidence>
<name>A0A7L8ZE33_9CAUD</name>
<proteinExistence type="predicted"/>
<protein>
    <submittedName>
        <fullName evidence="1">Phosphoribosyl transferase</fullName>
    </submittedName>
</protein>
<sequence>MSSARAVEQLHGSLARHSGYLRNPLHLAATCVDCAGPVDPKYDRCYKCNEYASFANTADLVGFMIYGIDGEQSGKLMYGYKDLRPGPSLRQIVEQLVLLGLHGHLGCAKKLTGTQVTGWATVPSLRGRTGVHPLREIMLKRLKPGSEVMVEASNSVSSPRDFVPSNFVVKAPIKEQSHIVVVEDTWTGGGHAQSVAAALKAAGASTVSILTVARWLSPTYQPALTKALLKDYVAPSVYDPRICPWTRSSCP</sequence>
<keyword evidence="2" id="KW-1185">Reference proteome</keyword>
<dbReference type="Proteomes" id="UP000593614">
    <property type="component" value="Genome"/>
</dbReference>
<dbReference type="InterPro" id="IPR029057">
    <property type="entry name" value="PRTase-like"/>
</dbReference>
<gene>
    <name evidence="1" type="primary">40</name>
    <name evidence="1" type="ORF">SEA_BOSNIA_40</name>
</gene>
<dbReference type="RefSeq" id="YP_010652823.1">
    <property type="nucleotide sequence ID" value="NC_070790.1"/>
</dbReference>
<evidence type="ECO:0000313" key="2">
    <source>
        <dbReference type="Proteomes" id="UP000593614"/>
    </source>
</evidence>
<reference evidence="1 2" key="1">
    <citation type="submission" date="2020-08" db="EMBL/GenBank/DDBJ databases">
        <authorList>
            <person name="Min H."/>
            <person name="Gabrielle-Ann F."/>
            <person name="Adams J.C."/>
            <person name="Ponce A.M."/>
            <person name="Rodriguez A.M."/>
            <person name="McFadden T.J."/>
            <person name="Benavides Y.J."/>
            <person name="Emanuel T.D."/>
            <person name="Gordon L.-A.S."/>
            <person name="Frohlich J.N."/>
            <person name="Washington J.M."/>
            <person name="Garlena R.A."/>
            <person name="Russell D.A."/>
            <person name="Pope W.H."/>
            <person name="Jacobs-Sera D."/>
            <person name="Hatfull G.F."/>
        </authorList>
    </citation>
    <scope>NUCLEOTIDE SEQUENCE [LARGE SCALE GENOMIC DNA]</scope>
</reference>
<dbReference type="GeneID" id="77928650"/>